<protein>
    <submittedName>
        <fullName evidence="1">Uncharacterized protein</fullName>
    </submittedName>
</protein>
<dbReference type="Proteomes" id="UP001153954">
    <property type="component" value="Unassembled WGS sequence"/>
</dbReference>
<gene>
    <name evidence="1" type="ORF">EEDITHA_LOCUS14257</name>
</gene>
<keyword evidence="2" id="KW-1185">Reference proteome</keyword>
<reference evidence="1" key="1">
    <citation type="submission" date="2022-03" db="EMBL/GenBank/DDBJ databases">
        <authorList>
            <person name="Tunstrom K."/>
        </authorList>
    </citation>
    <scope>NUCLEOTIDE SEQUENCE</scope>
</reference>
<name>A0AAU9UNM2_EUPED</name>
<proteinExistence type="predicted"/>
<sequence length="92" mass="10178">MLTYNDLFSSSPIRISLYVPSTADNVVKYSIDVNSKTAMEVVCNDIIPDNEINIDEIVKDLISEDEGTTSKKFLSGNVLVGININEGDFVYI</sequence>
<dbReference type="EMBL" id="CAKOGL010000021">
    <property type="protein sequence ID" value="CAH2099249.1"/>
    <property type="molecule type" value="Genomic_DNA"/>
</dbReference>
<dbReference type="AlphaFoldDB" id="A0AAU9UNM2"/>
<evidence type="ECO:0000313" key="1">
    <source>
        <dbReference type="EMBL" id="CAH2099249.1"/>
    </source>
</evidence>
<evidence type="ECO:0000313" key="2">
    <source>
        <dbReference type="Proteomes" id="UP001153954"/>
    </source>
</evidence>
<organism evidence="1 2">
    <name type="scientific">Euphydryas editha</name>
    <name type="common">Edith's checkerspot</name>
    <dbReference type="NCBI Taxonomy" id="104508"/>
    <lineage>
        <taxon>Eukaryota</taxon>
        <taxon>Metazoa</taxon>
        <taxon>Ecdysozoa</taxon>
        <taxon>Arthropoda</taxon>
        <taxon>Hexapoda</taxon>
        <taxon>Insecta</taxon>
        <taxon>Pterygota</taxon>
        <taxon>Neoptera</taxon>
        <taxon>Endopterygota</taxon>
        <taxon>Lepidoptera</taxon>
        <taxon>Glossata</taxon>
        <taxon>Ditrysia</taxon>
        <taxon>Papilionoidea</taxon>
        <taxon>Nymphalidae</taxon>
        <taxon>Nymphalinae</taxon>
        <taxon>Euphydryas</taxon>
    </lineage>
</organism>
<comment type="caution">
    <text evidence="1">The sequence shown here is derived from an EMBL/GenBank/DDBJ whole genome shotgun (WGS) entry which is preliminary data.</text>
</comment>
<accession>A0AAU9UNM2</accession>